<dbReference type="KEGG" id="sdc:SDSE_1479"/>
<proteinExistence type="predicted"/>
<accession>A0AB33R8Z2</accession>
<gene>
    <name evidence="1" type="ORF">SDSE_1479</name>
</gene>
<protein>
    <submittedName>
        <fullName evidence="1">Uncharacterized protein</fullName>
    </submittedName>
</protein>
<reference evidence="1 2" key="1">
    <citation type="submission" date="2012-05" db="EMBL/GenBank/DDBJ databases">
        <title>Complete genome sequence of a Streptococcus dysgalactiae subsp. equisimilis strain possessing Lancefield's group A antigen.</title>
        <authorList>
            <person name="Luetticken R."/>
            <person name="Bruellhoff K."/>
            <person name="Van der Linden M."/>
            <person name="Peltroche-Llacsahuanga H."/>
            <person name="Blom J."/>
            <person name="Weber-Lehmann J."/>
            <person name="Ferretti J.J."/>
            <person name="McShan W.M."/>
        </authorList>
    </citation>
    <scope>NUCLEOTIDE SEQUENCE [LARGE SCALE GENOMIC DNA]</scope>
    <source>
        <strain evidence="1 2">AC-2713</strain>
    </source>
</reference>
<dbReference type="EMBL" id="HE858529">
    <property type="protein sequence ID" value="CCI62973.1"/>
    <property type="molecule type" value="Genomic_DNA"/>
</dbReference>
<name>A0AB33R8Z2_STREQ</name>
<organism evidence="1 2">
    <name type="scientific">Streptococcus dysgalactiae subsp. equisimilis AC-2713</name>
    <dbReference type="NCBI Taxonomy" id="759913"/>
    <lineage>
        <taxon>Bacteria</taxon>
        <taxon>Bacillati</taxon>
        <taxon>Bacillota</taxon>
        <taxon>Bacilli</taxon>
        <taxon>Lactobacillales</taxon>
        <taxon>Streptococcaceae</taxon>
        <taxon>Streptococcus</taxon>
    </lineage>
</organism>
<sequence>MTEWTYESIQTITTNEMSFIIDWLPEINSQKRLAKPR</sequence>
<dbReference type="Proteomes" id="UP000009215">
    <property type="component" value="Chromosome"/>
</dbReference>
<dbReference type="AlphaFoldDB" id="A0AB33R8Z2"/>
<evidence type="ECO:0000313" key="1">
    <source>
        <dbReference type="EMBL" id="CCI62973.1"/>
    </source>
</evidence>
<evidence type="ECO:0000313" key="2">
    <source>
        <dbReference type="Proteomes" id="UP000009215"/>
    </source>
</evidence>